<protein>
    <submittedName>
        <fullName evidence="5">Uncharacterized protein</fullName>
    </submittedName>
</protein>
<gene>
    <name evidence="5" type="ORF">BB215W447A_1207</name>
</gene>
<keyword evidence="3" id="KW-0378">Hydrolase</keyword>
<dbReference type="RefSeq" id="WP_106620931.1">
    <property type="nucleotide sequence ID" value="NZ_CP021389.1"/>
</dbReference>
<dbReference type="GO" id="GO:0046872">
    <property type="term" value="F:metal ion binding"/>
    <property type="evidence" value="ECO:0007669"/>
    <property type="project" value="UniProtKB-KW"/>
</dbReference>
<dbReference type="EMBL" id="CP021558">
    <property type="protein sequence ID" value="AUE03223.1"/>
    <property type="molecule type" value="Genomic_DNA"/>
</dbReference>
<dbReference type="SUPFAM" id="SSF88723">
    <property type="entry name" value="PIN domain-like"/>
    <property type="match status" value="1"/>
</dbReference>
<dbReference type="InterPro" id="IPR002716">
    <property type="entry name" value="PIN_dom"/>
</dbReference>
<keyword evidence="1" id="KW-0540">Nuclease</keyword>
<evidence type="ECO:0000256" key="1">
    <source>
        <dbReference type="ARBA" id="ARBA00022722"/>
    </source>
</evidence>
<organism evidence="5 6">
    <name type="scientific">Bifidobacterium breve</name>
    <dbReference type="NCBI Taxonomy" id="1685"/>
    <lineage>
        <taxon>Bacteria</taxon>
        <taxon>Bacillati</taxon>
        <taxon>Actinomycetota</taxon>
        <taxon>Actinomycetes</taxon>
        <taxon>Bifidobacteriales</taxon>
        <taxon>Bifidobacteriaceae</taxon>
        <taxon>Bifidobacterium</taxon>
    </lineage>
</organism>
<evidence type="ECO:0000256" key="2">
    <source>
        <dbReference type="ARBA" id="ARBA00022723"/>
    </source>
</evidence>
<dbReference type="InterPro" id="IPR029060">
    <property type="entry name" value="PIN-like_dom_sf"/>
</dbReference>
<sequence length="257" mass="28779">MKENTKAFLDTNILMGGLSSDLVLSSAEEPDYLYIPLWNSHVIKELRRHLPAKILEKHGDWNPQTATSSAEHRIRAMMRTFPGSMVNGWDAFMEEASGFVRDPDDTEILAGAIAGGADVLVTENVSDFNAKAIESSYGIETIRESAFLIEMLHSDPSKMRRNLIRMVSGHGKPPTNLMELCRRLSEIPELSGFGQALEDRIRREYDMNVSMMFHRTGSGVQPRDRLGRFGRKTYPVSFDVLPPGTGYWGPDGNGPEF</sequence>
<proteinExistence type="predicted"/>
<dbReference type="Pfam" id="PF13470">
    <property type="entry name" value="PIN_3"/>
    <property type="match status" value="1"/>
</dbReference>
<dbReference type="GO" id="GO:0004518">
    <property type="term" value="F:nuclease activity"/>
    <property type="evidence" value="ECO:0007669"/>
    <property type="project" value="UniProtKB-KW"/>
</dbReference>
<evidence type="ECO:0000256" key="4">
    <source>
        <dbReference type="ARBA" id="ARBA00022842"/>
    </source>
</evidence>
<keyword evidence="4" id="KW-0460">Magnesium</keyword>
<evidence type="ECO:0000313" key="5">
    <source>
        <dbReference type="EMBL" id="AUE03223.1"/>
    </source>
</evidence>
<accession>A0A2K9AKS3</accession>
<evidence type="ECO:0000256" key="3">
    <source>
        <dbReference type="ARBA" id="ARBA00022801"/>
    </source>
</evidence>
<reference evidence="5 6" key="1">
    <citation type="submission" date="2017-05" db="EMBL/GenBank/DDBJ databases">
        <title>Comparative genomics and methylome analysis of the gut commensal Bifidobacterium breve.</title>
        <authorList>
            <person name="Bottacini F."/>
            <person name="Morrissey R."/>
            <person name="Roberts R.J."/>
            <person name="James K."/>
            <person name="van Breen J."/>
            <person name="Egan M."/>
            <person name="Lambert J."/>
            <person name="van Limpt K."/>
            <person name="Stanton C."/>
            <person name="Knol J."/>
            <person name="O' Connell Motherway M."/>
            <person name="van Sinderen D."/>
        </authorList>
    </citation>
    <scope>NUCLEOTIDE SEQUENCE [LARGE SCALE GENOMIC DNA]</scope>
    <source>
        <strain evidence="5 6">215W447a</strain>
    </source>
</reference>
<dbReference type="AlphaFoldDB" id="A0A2K9AKS3"/>
<keyword evidence="2" id="KW-0479">Metal-binding</keyword>
<evidence type="ECO:0000313" key="6">
    <source>
        <dbReference type="Proteomes" id="UP000232491"/>
    </source>
</evidence>
<dbReference type="GO" id="GO:0016787">
    <property type="term" value="F:hydrolase activity"/>
    <property type="evidence" value="ECO:0007669"/>
    <property type="project" value="UniProtKB-KW"/>
</dbReference>
<dbReference type="Proteomes" id="UP000232491">
    <property type="component" value="Chromosome"/>
</dbReference>
<name>A0A2K9AKS3_BIFBR</name>